<evidence type="ECO:0000313" key="4">
    <source>
        <dbReference type="EMBL" id="AFK70662.1"/>
    </source>
</evidence>
<dbReference type="HOGENOM" id="CLU_026563_1_0_6"/>
<dbReference type="PIRSF" id="PIRSF500060">
    <property type="entry name" value="UCP500060"/>
    <property type="match status" value="1"/>
</dbReference>
<accession>I3UYU1</accession>
<evidence type="ECO:0000259" key="3">
    <source>
        <dbReference type="Pfam" id="PF01645"/>
    </source>
</evidence>
<dbReference type="InterPro" id="IPR024188">
    <property type="entry name" value="GltB"/>
</dbReference>
<evidence type="ECO:0000256" key="2">
    <source>
        <dbReference type="PIRNR" id="PIRNR006429"/>
    </source>
</evidence>
<name>I3UYU1_PSEPU</name>
<feature type="domain" description="Glutamate synthase" evidence="3">
    <location>
        <begin position="182"/>
        <end position="499"/>
    </location>
</feature>
<dbReference type="PATRIC" id="fig|231023.4.peg.3461"/>
<dbReference type="PANTHER" id="PTHR43819">
    <property type="entry name" value="ARCHAEAL-TYPE GLUTAMATE SYNTHASE [NADPH]"/>
    <property type="match status" value="1"/>
</dbReference>
<dbReference type="Proteomes" id="UP000005268">
    <property type="component" value="Chromosome"/>
</dbReference>
<dbReference type="PIRSF" id="PIRSF006429">
    <property type="entry name" value="GOGAT_lg_2"/>
    <property type="match status" value="1"/>
</dbReference>
<dbReference type="CDD" id="cd02808">
    <property type="entry name" value="GltS_FMN"/>
    <property type="match status" value="1"/>
</dbReference>
<dbReference type="InterPro" id="IPR013785">
    <property type="entry name" value="Aldolase_TIM"/>
</dbReference>
<gene>
    <name evidence="4" type="ORF">YSA_07201</name>
</gene>
<dbReference type="PANTHER" id="PTHR43819:SF1">
    <property type="entry name" value="ARCHAEAL-TYPE GLUTAMATE SYNTHASE [NADPH]"/>
    <property type="match status" value="1"/>
</dbReference>
<dbReference type="AlphaFoldDB" id="I3UYU1"/>
<evidence type="ECO:0000313" key="5">
    <source>
        <dbReference type="Proteomes" id="UP000005268"/>
    </source>
</evidence>
<dbReference type="Gene3D" id="3.20.20.70">
    <property type="entry name" value="Aldolase class I"/>
    <property type="match status" value="1"/>
</dbReference>
<proteinExistence type="inferred from homology"/>
<dbReference type="EMBL" id="CP003588">
    <property type="protein sequence ID" value="AFK70662.1"/>
    <property type="molecule type" value="Genomic_DNA"/>
</dbReference>
<dbReference type="GO" id="GO:0006537">
    <property type="term" value="P:glutamate biosynthetic process"/>
    <property type="evidence" value="ECO:0007669"/>
    <property type="project" value="InterPro"/>
</dbReference>
<dbReference type="SUPFAM" id="SSF51395">
    <property type="entry name" value="FMN-linked oxidoreductases"/>
    <property type="match status" value="1"/>
</dbReference>
<comment type="similarity">
    <text evidence="1 2">Belongs to the glutamate synthase family.</text>
</comment>
<dbReference type="KEGG" id="ppi:YSA_07201"/>
<dbReference type="Pfam" id="PF01645">
    <property type="entry name" value="Glu_synthase"/>
    <property type="match status" value="1"/>
</dbReference>
<evidence type="ECO:0000256" key="1">
    <source>
        <dbReference type="ARBA" id="ARBA00009716"/>
    </source>
</evidence>
<dbReference type="GO" id="GO:0015930">
    <property type="term" value="F:glutamate synthase activity"/>
    <property type="evidence" value="ECO:0007669"/>
    <property type="project" value="InterPro"/>
</dbReference>
<dbReference type="InterPro" id="IPR002932">
    <property type="entry name" value="Glu_synthdom"/>
</dbReference>
<sequence>MPGNLAMVGVCPQALSLTAPSQGPCMSLSLLSRYAFFAACVLFTLASLPFSHHEWLWPFTLTTGILSLIGLFDLLQQRHAVRRNYPVLGNIRYLVEAIRPEIRQYLLESDSDALPFSRAQRSLVYARAKNEASDKPFGTLIDVYESGFEFIGHSMRPAPLADPASFRVIVGGPQCSQPYSASIFNISAMSFGSLSANAIRALNQGAKLGNFHHDTGEGSISPYHREHGGDLVWELGSGYFGCRTPDGRFDPERFAAQARSPQVRMIEIKMSQGAKPGHGGILPKHKVTQEIAETRGVLMGEDCISPSRHSAFSTPIEMMQFIAQLRELSGGKPVGFKFCLGHPWEFMGIAKAMLETGILPDFIVVDGKEGGTGAAPVEFTDHIGVPLREGLLFVHNTLVGLNLRDKIKLGASGKIVSAFDIASVLAIGADWANSARGFMFAIGCIQSQSCHTNKCPTGVATQDPLRQRALVVPDKAQRVLNFHHNTLRALAEMLAAAGLEHPAQLEAKHLVRRISATEIKLFSQMHVFLKPGELLTGEVNGQFYSRMWQLARADSFEPHSEVAA</sequence>
<reference evidence="4 5" key="1">
    <citation type="journal article" date="2012" name="J. Bacteriol.">
        <title>Complete Genome Sequence of the Naphthalene-Degrading Pseudomonas putida Strain ND6.</title>
        <authorList>
            <person name="Li S."/>
            <person name="Zhao H."/>
            <person name="Li Y."/>
            <person name="Niu S."/>
            <person name="Cai B."/>
        </authorList>
    </citation>
    <scope>NUCLEOTIDE SEQUENCE [LARGE SCALE GENOMIC DNA]</scope>
    <source>
        <strain evidence="4 5">ND6</strain>
    </source>
</reference>
<dbReference type="InterPro" id="IPR027283">
    <property type="entry name" value="YerD"/>
</dbReference>
<organism evidence="4 5">
    <name type="scientific">Pseudomonas putida ND6</name>
    <dbReference type="NCBI Taxonomy" id="231023"/>
    <lineage>
        <taxon>Bacteria</taxon>
        <taxon>Pseudomonadati</taxon>
        <taxon>Pseudomonadota</taxon>
        <taxon>Gammaproteobacteria</taxon>
        <taxon>Pseudomonadales</taxon>
        <taxon>Pseudomonadaceae</taxon>
        <taxon>Pseudomonas</taxon>
    </lineage>
</organism>
<dbReference type="FunFam" id="3.20.20.70:FF:000156">
    <property type="entry name" value="Glutamate synthase domain protein"/>
    <property type="match status" value="1"/>
</dbReference>
<protein>
    <submittedName>
        <fullName evidence="4">Glutamate synthase</fullName>
    </submittedName>
</protein>